<organism evidence="1 2">
    <name type="scientific">Mycena alexandri</name>
    <dbReference type="NCBI Taxonomy" id="1745969"/>
    <lineage>
        <taxon>Eukaryota</taxon>
        <taxon>Fungi</taxon>
        <taxon>Dikarya</taxon>
        <taxon>Basidiomycota</taxon>
        <taxon>Agaricomycotina</taxon>
        <taxon>Agaricomycetes</taxon>
        <taxon>Agaricomycetidae</taxon>
        <taxon>Agaricales</taxon>
        <taxon>Marasmiineae</taxon>
        <taxon>Mycenaceae</taxon>
        <taxon>Mycena</taxon>
    </lineage>
</organism>
<dbReference type="Proteomes" id="UP001218188">
    <property type="component" value="Unassembled WGS sequence"/>
</dbReference>
<keyword evidence="2" id="KW-1185">Reference proteome</keyword>
<dbReference type="EMBL" id="JARJCM010000066">
    <property type="protein sequence ID" value="KAJ7033271.1"/>
    <property type="molecule type" value="Genomic_DNA"/>
</dbReference>
<gene>
    <name evidence="1" type="ORF">C8F04DRAFT_1261086</name>
</gene>
<name>A0AAD6SSI6_9AGAR</name>
<dbReference type="AlphaFoldDB" id="A0AAD6SSI6"/>
<comment type="caution">
    <text evidence="1">The sequence shown here is derived from an EMBL/GenBank/DDBJ whole genome shotgun (WGS) entry which is preliminary data.</text>
</comment>
<evidence type="ECO:0000313" key="1">
    <source>
        <dbReference type="EMBL" id="KAJ7033271.1"/>
    </source>
</evidence>
<sequence>MSTAAGSVFPDELYVEVASHATTSTAAAMALAASRFSRPAARHLYFCIALSSSAAPLFFRTLRLKPALGQLVFFLHFLSTTSSGRHEGDDFEAAIASLTDVNTWHIMCPIDVDVLLTKFSSLLKVFTCRIPVCDSMYHFLVQQPHIASICLRHPIINPRFTTPSRPNWFLCNLNHVDAPADNICGLIVGAAVDRIRICYTQFDLQHMVYLPLIFLELSDSKVTHLDVSVTQLLQGPQDALRLHLPALYLLIVRADGSWLTLVSSISLGSLHNKSSSFRVNTQPVPLTSYKG</sequence>
<protein>
    <submittedName>
        <fullName evidence="1">Uncharacterized protein</fullName>
    </submittedName>
</protein>
<evidence type="ECO:0000313" key="2">
    <source>
        <dbReference type="Proteomes" id="UP001218188"/>
    </source>
</evidence>
<accession>A0AAD6SSI6</accession>
<proteinExistence type="predicted"/>
<reference evidence="1" key="1">
    <citation type="submission" date="2023-03" db="EMBL/GenBank/DDBJ databases">
        <title>Massive genome expansion in bonnet fungi (Mycena s.s.) driven by repeated elements and novel gene families across ecological guilds.</title>
        <authorList>
            <consortium name="Lawrence Berkeley National Laboratory"/>
            <person name="Harder C.B."/>
            <person name="Miyauchi S."/>
            <person name="Viragh M."/>
            <person name="Kuo A."/>
            <person name="Thoen E."/>
            <person name="Andreopoulos B."/>
            <person name="Lu D."/>
            <person name="Skrede I."/>
            <person name="Drula E."/>
            <person name="Henrissat B."/>
            <person name="Morin E."/>
            <person name="Kohler A."/>
            <person name="Barry K."/>
            <person name="LaButti K."/>
            <person name="Morin E."/>
            <person name="Salamov A."/>
            <person name="Lipzen A."/>
            <person name="Mereny Z."/>
            <person name="Hegedus B."/>
            <person name="Baldrian P."/>
            <person name="Stursova M."/>
            <person name="Weitz H."/>
            <person name="Taylor A."/>
            <person name="Grigoriev I.V."/>
            <person name="Nagy L.G."/>
            <person name="Martin F."/>
            <person name="Kauserud H."/>
        </authorList>
    </citation>
    <scope>NUCLEOTIDE SEQUENCE</scope>
    <source>
        <strain evidence="1">CBHHK200</strain>
    </source>
</reference>